<protein>
    <recommendedName>
        <fullName evidence="2">DUF7730 domain-containing protein</fullName>
    </recommendedName>
</protein>
<reference evidence="3 4" key="1">
    <citation type="journal article" date="2024" name="Commun. Biol.">
        <title>Comparative genomic analysis of thermophilic fungi reveals convergent evolutionary adaptations and gene losses.</title>
        <authorList>
            <person name="Steindorff A.S."/>
            <person name="Aguilar-Pontes M.V."/>
            <person name="Robinson A.J."/>
            <person name="Andreopoulos B."/>
            <person name="LaButti K."/>
            <person name="Kuo A."/>
            <person name="Mondo S."/>
            <person name="Riley R."/>
            <person name="Otillar R."/>
            <person name="Haridas S."/>
            <person name="Lipzen A."/>
            <person name="Grimwood J."/>
            <person name="Schmutz J."/>
            <person name="Clum A."/>
            <person name="Reid I.D."/>
            <person name="Moisan M.C."/>
            <person name="Butler G."/>
            <person name="Nguyen T.T.M."/>
            <person name="Dewar K."/>
            <person name="Conant G."/>
            <person name="Drula E."/>
            <person name="Henrissat B."/>
            <person name="Hansel C."/>
            <person name="Singer S."/>
            <person name="Hutchinson M.I."/>
            <person name="de Vries R.P."/>
            <person name="Natvig D.O."/>
            <person name="Powell A.J."/>
            <person name="Tsang A."/>
            <person name="Grigoriev I.V."/>
        </authorList>
    </citation>
    <scope>NUCLEOTIDE SEQUENCE [LARGE SCALE GENOMIC DNA]</scope>
    <source>
        <strain evidence="3 4">ATCC 22073</strain>
    </source>
</reference>
<accession>A0ABR4DLL7</accession>
<evidence type="ECO:0000256" key="1">
    <source>
        <dbReference type="SAM" id="MobiDB-lite"/>
    </source>
</evidence>
<evidence type="ECO:0000313" key="3">
    <source>
        <dbReference type="EMBL" id="KAL2270726.1"/>
    </source>
</evidence>
<keyword evidence="4" id="KW-1185">Reference proteome</keyword>
<dbReference type="PANTHER" id="PTHR42085:SF2">
    <property type="entry name" value="F-BOX DOMAIN-CONTAINING PROTEIN"/>
    <property type="match status" value="1"/>
</dbReference>
<dbReference type="GeneID" id="98129315"/>
<gene>
    <name evidence="3" type="ORF">VTJ83DRAFT_97</name>
</gene>
<dbReference type="RefSeq" id="XP_070869450.1">
    <property type="nucleotide sequence ID" value="XM_071014671.1"/>
</dbReference>
<dbReference type="EMBL" id="JAZGUE010000001">
    <property type="protein sequence ID" value="KAL2270726.1"/>
    <property type="molecule type" value="Genomic_DNA"/>
</dbReference>
<comment type="caution">
    <text evidence="3">The sequence shown here is derived from an EMBL/GenBank/DDBJ whole genome shotgun (WGS) entry which is preliminary data.</text>
</comment>
<sequence>MTAKRAARRPNRTAPRASRKTPAKPARADPEPVAPPTPVSDAENNYGYDSEHGALDVSDPAEMPSGDDAAPTRRSNITFLDLPAELRLEIYRLHFEGCDDTIDLDPRNRQTIHKKLALLRTCRLVYEEATHVFYSSHAFRIFPTQSLQLAKVKKPLLARLAPHQRRCIRRLELRLGIAWSDPPKSWVVSPALGLEDCINVRHLDVFVAIDPSCDVFNGYRKSNGFYERFCKGLLGDILVQMPWMERVTFDGRESVSKNGPMMSGLLKVTRSLGVPIGWGPERGWTDADDEPPAHEATHHETPMVPAVAIAAF</sequence>
<proteinExistence type="predicted"/>
<name>A0ABR4DLL7_9PEZI</name>
<dbReference type="InterPro" id="IPR038883">
    <property type="entry name" value="AN11006-like"/>
</dbReference>
<feature type="region of interest" description="Disordered" evidence="1">
    <location>
        <begin position="1"/>
        <end position="74"/>
    </location>
</feature>
<evidence type="ECO:0000259" key="2">
    <source>
        <dbReference type="Pfam" id="PF24864"/>
    </source>
</evidence>
<dbReference type="InterPro" id="IPR056632">
    <property type="entry name" value="DUF7730"/>
</dbReference>
<evidence type="ECO:0000313" key="4">
    <source>
        <dbReference type="Proteomes" id="UP001600064"/>
    </source>
</evidence>
<dbReference type="Pfam" id="PF24864">
    <property type="entry name" value="DUF7730"/>
    <property type="match status" value="1"/>
</dbReference>
<dbReference type="PANTHER" id="PTHR42085">
    <property type="entry name" value="F-BOX DOMAIN-CONTAINING PROTEIN"/>
    <property type="match status" value="1"/>
</dbReference>
<dbReference type="Proteomes" id="UP001600064">
    <property type="component" value="Unassembled WGS sequence"/>
</dbReference>
<feature type="domain" description="DUF7730" evidence="2">
    <location>
        <begin position="105"/>
        <end position="177"/>
    </location>
</feature>
<feature type="compositionally biased region" description="Basic residues" evidence="1">
    <location>
        <begin position="1"/>
        <end position="22"/>
    </location>
</feature>
<organism evidence="3 4">
    <name type="scientific">Remersonia thermophila</name>
    <dbReference type="NCBI Taxonomy" id="72144"/>
    <lineage>
        <taxon>Eukaryota</taxon>
        <taxon>Fungi</taxon>
        <taxon>Dikarya</taxon>
        <taxon>Ascomycota</taxon>
        <taxon>Pezizomycotina</taxon>
        <taxon>Sordariomycetes</taxon>
        <taxon>Sordariomycetidae</taxon>
        <taxon>Sordariales</taxon>
        <taxon>Sordariales incertae sedis</taxon>
        <taxon>Remersonia</taxon>
    </lineage>
</organism>